<feature type="compositionally biased region" description="Low complexity" evidence="1">
    <location>
        <begin position="24"/>
        <end position="35"/>
    </location>
</feature>
<evidence type="ECO:0000313" key="2">
    <source>
        <dbReference type="EMBL" id="KAK4300931.1"/>
    </source>
</evidence>
<gene>
    <name evidence="2" type="ORF">Pmani_026901</name>
</gene>
<sequence length="160" mass="17651">MRRDEAGVLRSILFGVASSPVLYSSSSSSSSSSGRHSSHIPGVHGPTTESTGTPISRVVVVVQDSSPGTTYYTVHIRAQHLTELTRAGSHRTPQTLKGLITQTLGDTTRHRTQQHRISQDSSDPQRTHYPNSRIIQHTEIINIDLTRFFRPPKDSSLLKL</sequence>
<organism evidence="2 3">
    <name type="scientific">Petrolisthes manimaculis</name>
    <dbReference type="NCBI Taxonomy" id="1843537"/>
    <lineage>
        <taxon>Eukaryota</taxon>
        <taxon>Metazoa</taxon>
        <taxon>Ecdysozoa</taxon>
        <taxon>Arthropoda</taxon>
        <taxon>Crustacea</taxon>
        <taxon>Multicrustacea</taxon>
        <taxon>Malacostraca</taxon>
        <taxon>Eumalacostraca</taxon>
        <taxon>Eucarida</taxon>
        <taxon>Decapoda</taxon>
        <taxon>Pleocyemata</taxon>
        <taxon>Anomura</taxon>
        <taxon>Galatheoidea</taxon>
        <taxon>Porcellanidae</taxon>
        <taxon>Petrolisthes</taxon>
    </lineage>
</organism>
<reference evidence="2" key="1">
    <citation type="submission" date="2023-11" db="EMBL/GenBank/DDBJ databases">
        <title>Genome assemblies of two species of porcelain crab, Petrolisthes cinctipes and Petrolisthes manimaculis (Anomura: Porcellanidae).</title>
        <authorList>
            <person name="Angst P."/>
        </authorList>
    </citation>
    <scope>NUCLEOTIDE SEQUENCE</scope>
    <source>
        <strain evidence="2">PB745_02</strain>
        <tissue evidence="2">Gill</tissue>
    </source>
</reference>
<evidence type="ECO:0000313" key="3">
    <source>
        <dbReference type="Proteomes" id="UP001292094"/>
    </source>
</evidence>
<comment type="caution">
    <text evidence="2">The sequence shown here is derived from an EMBL/GenBank/DDBJ whole genome shotgun (WGS) entry which is preliminary data.</text>
</comment>
<name>A0AAE1P4A7_9EUCA</name>
<keyword evidence="3" id="KW-1185">Reference proteome</keyword>
<feature type="region of interest" description="Disordered" evidence="1">
    <location>
        <begin position="103"/>
        <end position="128"/>
    </location>
</feature>
<evidence type="ECO:0000256" key="1">
    <source>
        <dbReference type="SAM" id="MobiDB-lite"/>
    </source>
</evidence>
<dbReference type="EMBL" id="JAWZYT010002964">
    <property type="protein sequence ID" value="KAK4300931.1"/>
    <property type="molecule type" value="Genomic_DNA"/>
</dbReference>
<dbReference type="AlphaFoldDB" id="A0AAE1P4A7"/>
<dbReference type="Proteomes" id="UP001292094">
    <property type="component" value="Unassembled WGS sequence"/>
</dbReference>
<feature type="compositionally biased region" description="Polar residues" evidence="1">
    <location>
        <begin position="115"/>
        <end position="128"/>
    </location>
</feature>
<proteinExistence type="predicted"/>
<protein>
    <submittedName>
        <fullName evidence="2">Uncharacterized protein</fullName>
    </submittedName>
</protein>
<feature type="region of interest" description="Disordered" evidence="1">
    <location>
        <begin position="24"/>
        <end position="52"/>
    </location>
</feature>
<accession>A0AAE1P4A7</accession>